<feature type="compositionally biased region" description="Polar residues" evidence="1">
    <location>
        <begin position="1"/>
        <end position="13"/>
    </location>
</feature>
<feature type="region of interest" description="Disordered" evidence="1">
    <location>
        <begin position="1"/>
        <end position="69"/>
    </location>
</feature>
<dbReference type="GO" id="GO:0005509">
    <property type="term" value="F:calcium ion binding"/>
    <property type="evidence" value="ECO:0007669"/>
    <property type="project" value="TreeGrafter"/>
</dbReference>
<dbReference type="PANTHER" id="PTHR10033">
    <property type="entry name" value="CALSEQUESTRIN"/>
    <property type="match status" value="1"/>
</dbReference>
<evidence type="ECO:0000313" key="2">
    <source>
        <dbReference type="EMBL" id="KAA1137683.1"/>
    </source>
</evidence>
<organism evidence="2 3">
    <name type="scientific">Puccinia graminis f. sp. tritici</name>
    <dbReference type="NCBI Taxonomy" id="56615"/>
    <lineage>
        <taxon>Eukaryota</taxon>
        <taxon>Fungi</taxon>
        <taxon>Dikarya</taxon>
        <taxon>Basidiomycota</taxon>
        <taxon>Pucciniomycotina</taxon>
        <taxon>Pucciniomycetes</taxon>
        <taxon>Pucciniales</taxon>
        <taxon>Pucciniaceae</taxon>
        <taxon>Puccinia</taxon>
    </lineage>
</organism>
<protein>
    <submittedName>
        <fullName evidence="2">Uncharacterized protein</fullName>
    </submittedName>
</protein>
<reference evidence="2 3" key="1">
    <citation type="submission" date="2019-05" db="EMBL/GenBank/DDBJ databases">
        <title>Emergence of the Ug99 lineage of the wheat stem rust pathogen through somatic hybridization.</title>
        <authorList>
            <person name="Li F."/>
            <person name="Upadhyaya N.M."/>
            <person name="Sperschneider J."/>
            <person name="Matny O."/>
            <person name="Nguyen-Phuc H."/>
            <person name="Mago R."/>
            <person name="Raley C."/>
            <person name="Miller M.E."/>
            <person name="Silverstein K.A.T."/>
            <person name="Henningsen E."/>
            <person name="Hirsch C.D."/>
            <person name="Visser B."/>
            <person name="Pretorius Z.A."/>
            <person name="Steffenson B.J."/>
            <person name="Schwessinger B."/>
            <person name="Dodds P.N."/>
            <person name="Figueroa M."/>
        </authorList>
    </citation>
    <scope>NUCLEOTIDE SEQUENCE [LARGE SCALE GENOMIC DNA]</scope>
    <source>
        <strain evidence="2 3">Ug99</strain>
    </source>
</reference>
<evidence type="ECO:0000313" key="3">
    <source>
        <dbReference type="Proteomes" id="UP000325313"/>
    </source>
</evidence>
<evidence type="ECO:0000256" key="1">
    <source>
        <dbReference type="SAM" id="MobiDB-lite"/>
    </source>
</evidence>
<dbReference type="AlphaFoldDB" id="A0A5B0SKI1"/>
<dbReference type="EMBL" id="VDEP01000006">
    <property type="protein sequence ID" value="KAA1137683.1"/>
    <property type="molecule type" value="Genomic_DNA"/>
</dbReference>
<gene>
    <name evidence="2" type="ORF">PGTUg99_024813</name>
</gene>
<sequence>MVSTRSTPRNPTQLERGGRNPTQSDRGGRRGGGRGGGQVGTASRRGGLRRDNGSDSDDQSLDPDWTNSGLTLENYESQIDNWTEKQLREVLARRKNTSNRMSTEIQEALRFHKLHYTKIKLMLALVGNVTSQLVDSFQGEDRPRRRKSNWNRYVAFSQESADTPVPHKGSTVGWDERNGHLGAAWRALSPDEQSVFDAKIFRHFSKIPIPFDDDLDEDEEDENNQAADLLTPDQDALFRPLYERLVNHVKVKSVAEKFPQVNSNSEREKQVVKHVNRINSELFTIANSYNLTFYLLTSTRYAGSGSFCKELSNDPVWIHVAEDQWNAFSTFEAYSQGRAIQSVVDEGPAKKKKISDTIRTKLREELNILLVFPKKPDPQALLKDRYPFLEIVQSGGSTLKPDVMKLGVESMLTGHRKQWLEDISSGAFQICRIAPQ</sequence>
<comment type="caution">
    <text evidence="2">The sequence shown here is derived from an EMBL/GenBank/DDBJ whole genome shotgun (WGS) entry which is preliminary data.</text>
</comment>
<proteinExistence type="predicted"/>
<dbReference type="PANTHER" id="PTHR10033:SF0">
    <property type="entry name" value="CALSEQUESTRIN"/>
    <property type="match status" value="1"/>
</dbReference>
<accession>A0A5B0SKI1</accession>
<dbReference type="GO" id="GO:0051279">
    <property type="term" value="P:regulation of release of sequestered calcium ion into cytosol"/>
    <property type="evidence" value="ECO:0007669"/>
    <property type="project" value="TreeGrafter"/>
</dbReference>
<name>A0A5B0SKI1_PUCGR</name>
<dbReference type="Proteomes" id="UP000325313">
    <property type="component" value="Unassembled WGS sequence"/>
</dbReference>